<dbReference type="InterPro" id="IPR001789">
    <property type="entry name" value="Sig_transdc_resp-reg_receiver"/>
</dbReference>
<dbReference type="Pfam" id="PF08446">
    <property type="entry name" value="PAS_2"/>
    <property type="match status" value="1"/>
</dbReference>
<dbReference type="SUPFAM" id="SSF52172">
    <property type="entry name" value="CheY-like"/>
    <property type="match status" value="1"/>
</dbReference>
<gene>
    <name evidence="15" type="ORF">PQJ73_16655</name>
</gene>
<reference evidence="15" key="1">
    <citation type="journal article" date="2023" name="Microbiol Resour">
        <title>Genome Sequences of Rhodoplanes serenus and Two Thermotolerant Strains, Rhodoplanes tepidamans and 'Rhodoplanes cryptolactis,' Further Refine the Genus.</title>
        <authorList>
            <person name="Rayyan A.A."/>
            <person name="Kyndt J.A."/>
        </authorList>
    </citation>
    <scope>NUCLEOTIDE SEQUENCE</scope>
    <source>
        <strain evidence="15">DSM 9987</strain>
    </source>
</reference>
<evidence type="ECO:0000256" key="9">
    <source>
        <dbReference type="ARBA" id="ARBA00022840"/>
    </source>
</evidence>
<dbReference type="Gene3D" id="3.30.565.10">
    <property type="entry name" value="Histidine kinase-like ATPase, C-terminal domain"/>
    <property type="match status" value="1"/>
</dbReference>
<reference evidence="15" key="2">
    <citation type="submission" date="2023-02" db="EMBL/GenBank/DDBJ databases">
        <authorList>
            <person name="Rayyan A."/>
            <person name="Meyer T."/>
            <person name="Kyndt J.A."/>
        </authorList>
    </citation>
    <scope>NUCLEOTIDE SEQUENCE</scope>
    <source>
        <strain evidence="15">DSM 9987</strain>
    </source>
</reference>
<dbReference type="PROSITE" id="PS50046">
    <property type="entry name" value="PHYTOCHROME_2"/>
    <property type="match status" value="1"/>
</dbReference>
<dbReference type="InterPro" id="IPR001294">
    <property type="entry name" value="Phytochrome"/>
</dbReference>
<evidence type="ECO:0000256" key="7">
    <source>
        <dbReference type="ARBA" id="ARBA00022741"/>
    </source>
</evidence>
<dbReference type="InterPro" id="IPR011006">
    <property type="entry name" value="CheY-like_superfamily"/>
</dbReference>
<dbReference type="Gene3D" id="3.40.50.2300">
    <property type="match status" value="1"/>
</dbReference>
<evidence type="ECO:0000256" key="11">
    <source>
        <dbReference type="ARBA" id="ARBA00023170"/>
    </source>
</evidence>
<evidence type="ECO:0000256" key="1">
    <source>
        <dbReference type="ARBA" id="ARBA00000085"/>
    </source>
</evidence>
<dbReference type="Pfam" id="PF07536">
    <property type="entry name" value="HWE_HK"/>
    <property type="match status" value="1"/>
</dbReference>
<dbReference type="Proteomes" id="UP001165652">
    <property type="component" value="Unassembled WGS sequence"/>
</dbReference>
<dbReference type="RefSeq" id="WP_272778163.1">
    <property type="nucleotide sequence ID" value="NZ_JAQQLI010000026.1"/>
</dbReference>
<dbReference type="InterPro" id="IPR013515">
    <property type="entry name" value="Phytochrome_cen-reg"/>
</dbReference>
<evidence type="ECO:0000256" key="6">
    <source>
        <dbReference type="ARBA" id="ARBA00022679"/>
    </source>
</evidence>
<dbReference type="EC" id="2.7.13.3" evidence="2"/>
<evidence type="ECO:0000256" key="10">
    <source>
        <dbReference type="ARBA" id="ARBA00022991"/>
    </source>
</evidence>
<keyword evidence="3" id="KW-0600">Photoreceptor protein</keyword>
<evidence type="ECO:0000313" key="16">
    <source>
        <dbReference type="Proteomes" id="UP001165652"/>
    </source>
</evidence>
<evidence type="ECO:0000256" key="12">
    <source>
        <dbReference type="PROSITE-ProRule" id="PRU00169"/>
    </source>
</evidence>
<comment type="catalytic activity">
    <reaction evidence="1">
        <text>ATP + protein L-histidine = ADP + protein N-phospho-L-histidine.</text>
        <dbReference type="EC" id="2.7.13.3"/>
    </reaction>
</comment>
<organism evidence="15 16">
    <name type="scientific">Rhodoplanes tepidamans</name>
    <name type="common">Rhodoplanes cryptolactis</name>
    <dbReference type="NCBI Taxonomy" id="200616"/>
    <lineage>
        <taxon>Bacteria</taxon>
        <taxon>Pseudomonadati</taxon>
        <taxon>Pseudomonadota</taxon>
        <taxon>Alphaproteobacteria</taxon>
        <taxon>Hyphomicrobiales</taxon>
        <taxon>Nitrobacteraceae</taxon>
        <taxon>Rhodoplanes</taxon>
    </lineage>
</organism>
<evidence type="ECO:0000256" key="5">
    <source>
        <dbReference type="ARBA" id="ARBA00022606"/>
    </source>
</evidence>
<feature type="modified residue" description="4-aspartylphosphate" evidence="12">
    <location>
        <position position="791"/>
    </location>
</feature>
<dbReference type="PANTHER" id="PTHR41523:SF8">
    <property type="entry name" value="ETHYLENE RESPONSE SENSOR PROTEIN"/>
    <property type="match status" value="1"/>
</dbReference>
<evidence type="ECO:0000256" key="8">
    <source>
        <dbReference type="ARBA" id="ARBA00022777"/>
    </source>
</evidence>
<dbReference type="InterPro" id="IPR036890">
    <property type="entry name" value="HATPase_C_sf"/>
</dbReference>
<dbReference type="GO" id="GO:0016301">
    <property type="term" value="F:kinase activity"/>
    <property type="evidence" value="ECO:0007669"/>
    <property type="project" value="UniProtKB-KW"/>
</dbReference>
<name>A0ABT5JCZ1_RHOTP</name>
<dbReference type="Gene3D" id="3.30.450.20">
    <property type="entry name" value="PAS domain"/>
    <property type="match status" value="1"/>
</dbReference>
<dbReference type="InterPro" id="IPR013654">
    <property type="entry name" value="PAS_2"/>
</dbReference>
<keyword evidence="5" id="KW-0716">Sensory transduction</keyword>
<dbReference type="Gene3D" id="3.30.450.40">
    <property type="match status" value="1"/>
</dbReference>
<keyword evidence="11" id="KW-0675">Receptor</keyword>
<dbReference type="InterPro" id="IPR016132">
    <property type="entry name" value="Phyto_chromo_attachment"/>
</dbReference>
<dbReference type="SMART" id="SM00911">
    <property type="entry name" value="HWE_HK"/>
    <property type="match status" value="1"/>
</dbReference>
<dbReference type="InterPro" id="IPR043150">
    <property type="entry name" value="Phytochrome_PHY_sf"/>
</dbReference>
<keyword evidence="10" id="KW-0157">Chromophore</keyword>
<dbReference type="SUPFAM" id="SSF55781">
    <property type="entry name" value="GAF domain-like"/>
    <property type="match status" value="2"/>
</dbReference>
<evidence type="ECO:0000259" key="13">
    <source>
        <dbReference type="PROSITE" id="PS50046"/>
    </source>
</evidence>
<keyword evidence="4 12" id="KW-0597">Phosphoprotein</keyword>
<protein>
    <recommendedName>
        <fullName evidence="2">histidine kinase</fullName>
        <ecNumber evidence="2">2.7.13.3</ecNumber>
    </recommendedName>
</protein>
<sequence length="855" mass="93573">MLHSSQADLTGCDREPIHRPGAIQPHGVLIALDPKTLEVVQVAGPAATYFGFSGQALIGQRLETQIGSAARIRLEAQFAHDPAMPRTSLALEVEILGSRMDATAHLHDGLVILELEPQRPLPAADVLDLVHSMIGQMRPAERLETLLQSLADQVQHVTGYDRVMVYRFQADDSGHVVAEARSAEAVPSYLDLHYPASDIPAQARELYARSWIRYIPDAAYTPEPLVPPLNPRTGEPLDLSWSRLRAVSPVHLEYLGNMGVRSSMSLSLMVGSRLWGLIACHAAAPLYLSARLRLALEVFAQLASLHLGSTIDLGEANERIRFRDVHDQLTRAMSQQGLAEALIGSRPNLLDYIQAAGVVVRVEGENFALGQAPDDGQLDAPVEWLNRTRSEGVFFTDHLAADYPAAEGFLDRGAGLLALSVSRQPRDYVLWFLPEVISTVTWAGDPSKPVTSGPLGDRLTPRKSFAAWTETVAGRSRPWRAVEIDAAILLRTTVLEVVLHRIDQALREKAKANIQQNLLMNELDHRVKNTIATIQSLVRLSSKSADELVDFTRSIEKRLQAMAKAHTLLSASRWQSASMRTIVEEEFAALRSRLDVGVIIEGDEYALEPRAALSFALALHELITNAVKHGSLSNAAGKVLVTWNEVSRDDRTWLAFHWTEVGGPPVMPTERRGFGRTLLERVFAEDVSGRVDLAMNPEGVRCLIEFPFERLVPVAPVAEKTHYGRAAPVERERPGTLVGVRMLVVEDDGLIAADLAEILRSAGATVIGPYGRLGEGLAAAADEDFDIVLLDVNLRGRPSWPIANLVIDRGIPVVLATGYSEAFERPAALAGLITVNKPYDSALLLSEMQRALVSS</sequence>
<evidence type="ECO:0000256" key="3">
    <source>
        <dbReference type="ARBA" id="ARBA00022543"/>
    </source>
</evidence>
<evidence type="ECO:0000256" key="2">
    <source>
        <dbReference type="ARBA" id="ARBA00012438"/>
    </source>
</evidence>
<keyword evidence="6" id="KW-0808">Transferase</keyword>
<keyword evidence="7" id="KW-0547">Nucleotide-binding</keyword>
<keyword evidence="9" id="KW-0067">ATP-binding</keyword>
<comment type="caution">
    <text evidence="15">The sequence shown here is derived from an EMBL/GenBank/DDBJ whole genome shotgun (WGS) entry which is preliminary data.</text>
</comment>
<dbReference type="PROSITE" id="PS50110">
    <property type="entry name" value="RESPONSE_REGULATORY"/>
    <property type="match status" value="1"/>
</dbReference>
<proteinExistence type="predicted"/>
<keyword evidence="8 15" id="KW-0418">Kinase</keyword>
<dbReference type="Pfam" id="PF01590">
    <property type="entry name" value="GAF"/>
    <property type="match status" value="1"/>
</dbReference>
<dbReference type="SMART" id="SM00065">
    <property type="entry name" value="GAF"/>
    <property type="match status" value="1"/>
</dbReference>
<dbReference type="SUPFAM" id="SSF55874">
    <property type="entry name" value="ATPase domain of HSP90 chaperone/DNA topoisomerase II/histidine kinase"/>
    <property type="match status" value="1"/>
</dbReference>
<dbReference type="Gene3D" id="3.30.450.270">
    <property type="match status" value="1"/>
</dbReference>
<dbReference type="InterPro" id="IPR003018">
    <property type="entry name" value="GAF"/>
</dbReference>
<keyword evidence="16" id="KW-1185">Reference proteome</keyword>
<dbReference type="SUPFAM" id="SSF55785">
    <property type="entry name" value="PYP-like sensor domain (PAS domain)"/>
    <property type="match status" value="1"/>
</dbReference>
<accession>A0ABT5JCZ1</accession>
<evidence type="ECO:0000259" key="14">
    <source>
        <dbReference type="PROSITE" id="PS50110"/>
    </source>
</evidence>
<evidence type="ECO:0000256" key="4">
    <source>
        <dbReference type="ARBA" id="ARBA00022553"/>
    </source>
</evidence>
<dbReference type="InterPro" id="IPR035965">
    <property type="entry name" value="PAS-like_dom_sf"/>
</dbReference>
<dbReference type="PRINTS" id="PR01033">
    <property type="entry name" value="PHYTOCHROME"/>
</dbReference>
<dbReference type="SMART" id="SM00448">
    <property type="entry name" value="REC"/>
    <property type="match status" value="1"/>
</dbReference>
<feature type="domain" description="Response regulatory" evidence="14">
    <location>
        <begin position="741"/>
        <end position="852"/>
    </location>
</feature>
<dbReference type="Pfam" id="PF00360">
    <property type="entry name" value="PHY"/>
    <property type="match status" value="1"/>
</dbReference>
<feature type="domain" description="Phytochrome chromophore attachment site" evidence="13">
    <location>
        <begin position="142"/>
        <end position="301"/>
    </location>
</feature>
<dbReference type="EMBL" id="JAQQLI010000026">
    <property type="protein sequence ID" value="MDC7787323.1"/>
    <property type="molecule type" value="Genomic_DNA"/>
</dbReference>
<evidence type="ECO:0000313" key="15">
    <source>
        <dbReference type="EMBL" id="MDC7787323.1"/>
    </source>
</evidence>
<dbReference type="InterPro" id="IPR011102">
    <property type="entry name" value="Sig_transdc_His_kinase_HWE"/>
</dbReference>
<dbReference type="InterPro" id="IPR029016">
    <property type="entry name" value="GAF-like_dom_sf"/>
</dbReference>
<dbReference type="PANTHER" id="PTHR41523">
    <property type="entry name" value="TWO-COMPONENT SYSTEM SENSOR PROTEIN"/>
    <property type="match status" value="1"/>
</dbReference>